<reference evidence="1 2" key="1">
    <citation type="submission" date="2017-04" db="EMBL/GenBank/DDBJ databases">
        <title>The new phylogeny of genus Mycobacterium.</title>
        <authorList>
            <person name="Tortoli E."/>
            <person name="Trovato A."/>
            <person name="Cirillo D.M."/>
        </authorList>
    </citation>
    <scope>NUCLEOTIDE SEQUENCE [LARGE SCALE GENOMIC DNA]</scope>
    <source>
        <strain evidence="1 2">KCTC 19819</strain>
    </source>
</reference>
<name>A0A7I7SAI5_9MYCO</name>
<evidence type="ECO:0000313" key="2">
    <source>
        <dbReference type="Proteomes" id="UP000193577"/>
    </source>
</evidence>
<comment type="caution">
    <text evidence="1">The sequence shown here is derived from an EMBL/GenBank/DDBJ whole genome shotgun (WGS) entry which is preliminary data.</text>
</comment>
<dbReference type="AlphaFoldDB" id="A0A7I7SAI5"/>
<evidence type="ECO:0000313" key="1">
    <source>
        <dbReference type="EMBL" id="OSC35247.1"/>
    </source>
</evidence>
<keyword evidence="2" id="KW-1185">Reference proteome</keyword>
<dbReference type="OrthoDB" id="3784042at2"/>
<dbReference type="Pfam" id="PF21531">
    <property type="entry name" value="Rv2175c_wHTH"/>
    <property type="match status" value="1"/>
</dbReference>
<dbReference type="InterPro" id="IPR048576">
    <property type="entry name" value="Rv2175c_wHTH"/>
</dbReference>
<dbReference type="Pfam" id="PF18367">
    <property type="entry name" value="Rv2175c_C"/>
    <property type="match status" value="1"/>
</dbReference>
<dbReference type="GO" id="GO:0003677">
    <property type="term" value="F:DNA binding"/>
    <property type="evidence" value="ECO:0007669"/>
    <property type="project" value="UniProtKB-KW"/>
</dbReference>
<proteinExistence type="predicted"/>
<keyword evidence="1" id="KW-0238">DNA-binding</keyword>
<sequence length="134" mass="14784">MSSVPAGEDVLSPDEPTYDLPRVAELLGIPVTRVHQQLRDGHLVAVRRDKVVVVPQVFFTDGGAVLKHLPGLLALLHDGGYRDTEILRWLFTPDPTLSALSDGMREAADNARPIDALHSHQAREVMRRAQAMAY</sequence>
<gene>
    <name evidence="1" type="ORF">B8W67_04030</name>
</gene>
<dbReference type="RefSeq" id="WP_085302334.1">
    <property type="nucleotide sequence ID" value="NZ_AP022594.1"/>
</dbReference>
<organism evidence="1 2">
    <name type="scientific">Mycolicibacillus koreensis</name>
    <dbReference type="NCBI Taxonomy" id="1069220"/>
    <lineage>
        <taxon>Bacteria</taxon>
        <taxon>Bacillati</taxon>
        <taxon>Actinomycetota</taxon>
        <taxon>Actinomycetes</taxon>
        <taxon>Mycobacteriales</taxon>
        <taxon>Mycobacteriaceae</taxon>
        <taxon>Mycolicibacillus</taxon>
    </lineage>
</organism>
<dbReference type="Proteomes" id="UP000193577">
    <property type="component" value="Unassembled WGS sequence"/>
</dbReference>
<dbReference type="EMBL" id="NCXO01000005">
    <property type="protein sequence ID" value="OSC35247.1"/>
    <property type="molecule type" value="Genomic_DNA"/>
</dbReference>
<protein>
    <submittedName>
        <fullName evidence="1">DNA-binding protein</fullName>
    </submittedName>
</protein>
<dbReference type="InterPro" id="IPR041098">
    <property type="entry name" value="Rv2175c_C"/>
</dbReference>
<accession>A0A7I7SAI5</accession>